<comment type="caution">
    <text evidence="9">The sequence shown here is derived from an EMBL/GenBank/DDBJ whole genome shotgun (WGS) entry which is preliminary data.</text>
</comment>
<keyword evidence="1" id="KW-0723">Serine/threonine-protein kinase</keyword>
<keyword evidence="3 6" id="KW-0547">Nucleotide-binding</keyword>
<feature type="domain" description="Protein kinase" evidence="8">
    <location>
        <begin position="45"/>
        <end position="345"/>
    </location>
</feature>
<dbReference type="PROSITE" id="PS00107">
    <property type="entry name" value="PROTEIN_KINASE_ATP"/>
    <property type="match status" value="1"/>
</dbReference>
<keyword evidence="5 6" id="KW-0067">ATP-binding</keyword>
<evidence type="ECO:0000313" key="10">
    <source>
        <dbReference type="Proteomes" id="UP001165060"/>
    </source>
</evidence>
<dbReference type="SMART" id="SM00220">
    <property type="entry name" value="S_TKc"/>
    <property type="match status" value="1"/>
</dbReference>
<dbReference type="PROSITE" id="PS00108">
    <property type="entry name" value="PROTEIN_KINASE_ST"/>
    <property type="match status" value="1"/>
</dbReference>
<name>A0ABQ6NF11_9STRA</name>
<dbReference type="Pfam" id="PF00069">
    <property type="entry name" value="Pkinase"/>
    <property type="match status" value="2"/>
</dbReference>
<evidence type="ECO:0000256" key="5">
    <source>
        <dbReference type="ARBA" id="ARBA00022840"/>
    </source>
</evidence>
<feature type="region of interest" description="Disordered" evidence="7">
    <location>
        <begin position="365"/>
        <end position="391"/>
    </location>
</feature>
<gene>
    <name evidence="9" type="ORF">TeGR_g8958</name>
</gene>
<dbReference type="Proteomes" id="UP001165060">
    <property type="component" value="Unassembled WGS sequence"/>
</dbReference>
<feature type="compositionally biased region" description="Pro residues" evidence="7">
    <location>
        <begin position="428"/>
        <end position="440"/>
    </location>
</feature>
<proteinExistence type="predicted"/>
<keyword evidence="4" id="KW-0418">Kinase</keyword>
<dbReference type="PANTHER" id="PTHR24349">
    <property type="entry name" value="SERINE/THREONINE-PROTEIN KINASE"/>
    <property type="match status" value="1"/>
</dbReference>
<feature type="binding site" evidence="6">
    <location>
        <position position="74"/>
    </location>
    <ligand>
        <name>ATP</name>
        <dbReference type="ChEBI" id="CHEBI:30616"/>
    </ligand>
</feature>
<feature type="compositionally biased region" description="Pro residues" evidence="7">
    <location>
        <begin position="228"/>
        <end position="245"/>
    </location>
</feature>
<evidence type="ECO:0000256" key="4">
    <source>
        <dbReference type="ARBA" id="ARBA00022777"/>
    </source>
</evidence>
<evidence type="ECO:0000313" key="9">
    <source>
        <dbReference type="EMBL" id="GMI58357.1"/>
    </source>
</evidence>
<protein>
    <recommendedName>
        <fullName evidence="8">Protein kinase domain-containing protein</fullName>
    </recommendedName>
</protein>
<dbReference type="InterPro" id="IPR050205">
    <property type="entry name" value="CDPK_Ser/Thr_kinases"/>
</dbReference>
<sequence length="527" mass="57144">MSTPPTKPPPALGGALGGGLSLSAFKKPSVRLTSAPASSTIEASYELGSIIGHGGSSFVRHCTRRATGEGFAAKVIQKHELLRERRLLSELLLLRKMRHPAIVQMHDIYETDSEVYLVMELMEGGELFDRVVSKKTFSERDASEIVFKLLEALEYLHSKGIIHRDIKPENILLSSHTDDADVKLSDFGLARILRPAGVSLTPSSSDPRLAHSGSLETLSQSQVDAALDPPPPNPPPNSGISPIPPRSRLRSRAYTRVGSDYYTAPEVELGGGYGTAVDIYSLGVVLYILLGGYPPFADGEYADVQFPDSHWGHVSAEAKDLIRSLLLLDDKARPTAKQALAHEWISGRQKSASLAPLPSDEMQRFMKQKRRHSQMEGGASLGSSMGAGSRSPMLIQVNSGRFAAPPLQSRRSSGMLADVLKKADTSPRAPPAEPPKPPPAESRRRGSSGGSAPPHHQLYSSTTEAWDISGEADDDEQLSTVEEQFRLTSIDGNAQSTFASALEAEERKAKGEEEPGKRKLFSTVFRR</sequence>
<feature type="compositionally biased region" description="Basic and acidic residues" evidence="7">
    <location>
        <begin position="504"/>
        <end position="517"/>
    </location>
</feature>
<evidence type="ECO:0000256" key="1">
    <source>
        <dbReference type="ARBA" id="ARBA00022527"/>
    </source>
</evidence>
<dbReference type="CDD" id="cd05117">
    <property type="entry name" value="STKc_CAMK"/>
    <property type="match status" value="1"/>
</dbReference>
<accession>A0ABQ6NF11</accession>
<keyword evidence="2" id="KW-0808">Transferase</keyword>
<dbReference type="InterPro" id="IPR017441">
    <property type="entry name" value="Protein_kinase_ATP_BS"/>
</dbReference>
<reference evidence="9 10" key="1">
    <citation type="journal article" date="2023" name="Commun. Biol.">
        <title>Genome analysis of Parmales, the sister group of diatoms, reveals the evolutionary specialization of diatoms from phago-mixotrophs to photoautotrophs.</title>
        <authorList>
            <person name="Ban H."/>
            <person name="Sato S."/>
            <person name="Yoshikawa S."/>
            <person name="Yamada K."/>
            <person name="Nakamura Y."/>
            <person name="Ichinomiya M."/>
            <person name="Sato N."/>
            <person name="Blanc-Mathieu R."/>
            <person name="Endo H."/>
            <person name="Kuwata A."/>
            <person name="Ogata H."/>
        </authorList>
    </citation>
    <scope>NUCLEOTIDE SEQUENCE [LARGE SCALE GENOMIC DNA]</scope>
</reference>
<evidence type="ECO:0000256" key="6">
    <source>
        <dbReference type="PROSITE-ProRule" id="PRU10141"/>
    </source>
</evidence>
<dbReference type="Gene3D" id="3.30.200.20">
    <property type="entry name" value="Phosphorylase Kinase, domain 1"/>
    <property type="match status" value="1"/>
</dbReference>
<organism evidence="9 10">
    <name type="scientific">Tetraparma gracilis</name>
    <dbReference type="NCBI Taxonomy" id="2962635"/>
    <lineage>
        <taxon>Eukaryota</taxon>
        <taxon>Sar</taxon>
        <taxon>Stramenopiles</taxon>
        <taxon>Ochrophyta</taxon>
        <taxon>Bolidophyceae</taxon>
        <taxon>Parmales</taxon>
        <taxon>Triparmaceae</taxon>
        <taxon>Tetraparma</taxon>
    </lineage>
</organism>
<dbReference type="Gene3D" id="1.10.510.10">
    <property type="entry name" value="Transferase(Phosphotransferase) domain 1"/>
    <property type="match status" value="1"/>
</dbReference>
<dbReference type="InterPro" id="IPR008271">
    <property type="entry name" value="Ser/Thr_kinase_AS"/>
</dbReference>
<keyword evidence="10" id="KW-1185">Reference proteome</keyword>
<feature type="region of interest" description="Disordered" evidence="7">
    <location>
        <begin position="423"/>
        <end position="479"/>
    </location>
</feature>
<dbReference type="EMBL" id="BRYB01006468">
    <property type="protein sequence ID" value="GMI58357.1"/>
    <property type="molecule type" value="Genomic_DNA"/>
</dbReference>
<dbReference type="InterPro" id="IPR000719">
    <property type="entry name" value="Prot_kinase_dom"/>
</dbReference>
<evidence type="ECO:0000256" key="3">
    <source>
        <dbReference type="ARBA" id="ARBA00022741"/>
    </source>
</evidence>
<feature type="region of interest" description="Disordered" evidence="7">
    <location>
        <begin position="502"/>
        <end position="527"/>
    </location>
</feature>
<feature type="compositionally biased region" description="Low complexity" evidence="7">
    <location>
        <begin position="377"/>
        <end position="391"/>
    </location>
</feature>
<evidence type="ECO:0000256" key="7">
    <source>
        <dbReference type="SAM" id="MobiDB-lite"/>
    </source>
</evidence>
<evidence type="ECO:0000259" key="8">
    <source>
        <dbReference type="PROSITE" id="PS50011"/>
    </source>
</evidence>
<evidence type="ECO:0000256" key="2">
    <source>
        <dbReference type="ARBA" id="ARBA00022679"/>
    </source>
</evidence>
<dbReference type="InterPro" id="IPR011009">
    <property type="entry name" value="Kinase-like_dom_sf"/>
</dbReference>
<dbReference type="SUPFAM" id="SSF56112">
    <property type="entry name" value="Protein kinase-like (PK-like)"/>
    <property type="match status" value="1"/>
</dbReference>
<feature type="region of interest" description="Disordered" evidence="7">
    <location>
        <begin position="224"/>
        <end position="246"/>
    </location>
</feature>
<dbReference type="PROSITE" id="PS50011">
    <property type="entry name" value="PROTEIN_KINASE_DOM"/>
    <property type="match status" value="1"/>
</dbReference>